<name>A0A6B0Y250_9RHOB</name>
<reference evidence="2" key="1">
    <citation type="submission" date="2019-09" db="EMBL/GenBank/DDBJ databases">
        <title>Characterisation of the sponge microbiome using genome-centric metagenomics.</title>
        <authorList>
            <person name="Engelberts J.P."/>
            <person name="Robbins S.J."/>
            <person name="De Goeij J.M."/>
            <person name="Aranda M."/>
            <person name="Bell S.C."/>
            <person name="Webster N.S."/>
        </authorList>
    </citation>
    <scope>NUCLEOTIDE SEQUENCE</scope>
    <source>
        <strain evidence="2">SB0664_bin_43</strain>
    </source>
</reference>
<dbReference type="EMBL" id="VXRY01000563">
    <property type="protein sequence ID" value="MXY35104.1"/>
    <property type="molecule type" value="Genomic_DNA"/>
</dbReference>
<dbReference type="AlphaFoldDB" id="A0A6B0Y250"/>
<comment type="caution">
    <text evidence="2">The sequence shown here is derived from an EMBL/GenBank/DDBJ whole genome shotgun (WGS) entry which is preliminary data.</text>
</comment>
<feature type="region of interest" description="Disordered" evidence="1">
    <location>
        <begin position="61"/>
        <end position="89"/>
    </location>
</feature>
<organism evidence="2">
    <name type="scientific">Boseongicola sp. SB0664_bin_43</name>
    <dbReference type="NCBI Taxonomy" id="2604844"/>
    <lineage>
        <taxon>Bacteria</taxon>
        <taxon>Pseudomonadati</taxon>
        <taxon>Pseudomonadota</taxon>
        <taxon>Alphaproteobacteria</taxon>
        <taxon>Rhodobacterales</taxon>
        <taxon>Paracoccaceae</taxon>
        <taxon>Boseongicola</taxon>
    </lineage>
</organism>
<sequence>MTPDPVLQEIDGITLTRYVPDRLIRKTAEQAEGDPGQLSFVHAVRVLRRLIINSDVLLPAGRPMQLSRSSKGTSSPGTAKAGSQTPGRR</sequence>
<evidence type="ECO:0000313" key="2">
    <source>
        <dbReference type="EMBL" id="MXY35104.1"/>
    </source>
</evidence>
<protein>
    <submittedName>
        <fullName evidence="2">Uncharacterized protein</fullName>
    </submittedName>
</protein>
<feature type="compositionally biased region" description="Polar residues" evidence="1">
    <location>
        <begin position="66"/>
        <end position="89"/>
    </location>
</feature>
<accession>A0A6B0Y250</accession>
<gene>
    <name evidence="2" type="ORF">F4Y60_13690</name>
</gene>
<proteinExistence type="predicted"/>
<evidence type="ECO:0000256" key="1">
    <source>
        <dbReference type="SAM" id="MobiDB-lite"/>
    </source>
</evidence>